<gene>
    <name evidence="1" type="ORF">BEE62_14670</name>
</gene>
<sequence length="112" mass="12882">MAVERGLKAQIDEMVLDDLKLVDEWVTSAIKKRKDEKKIPLWVVSDSWMNYAAVPEDQYEKAVDIARTVLDRKKDRPGNIEIEITRHRFLESDAAEMLELWQEPANKGGGKA</sequence>
<name>A0A1M2V0U7_MARNT</name>
<protein>
    <submittedName>
        <fullName evidence="1">Uncharacterized protein</fullName>
    </submittedName>
</protein>
<evidence type="ECO:0000313" key="1">
    <source>
        <dbReference type="EMBL" id="OJT01192.1"/>
    </source>
</evidence>
<accession>A0A1M2V0U7</accession>
<proteinExistence type="predicted"/>
<evidence type="ECO:0000313" key="2">
    <source>
        <dbReference type="Proteomes" id="UP000183986"/>
    </source>
</evidence>
<comment type="caution">
    <text evidence="1">The sequence shown here is derived from an EMBL/GenBank/DDBJ whole genome shotgun (WGS) entry which is preliminary data.</text>
</comment>
<organism evidence="1 2">
    <name type="scientific">Marinobacter nauticus</name>
    <name type="common">Marinobacter hydrocarbonoclasticus</name>
    <name type="synonym">Marinobacter aquaeolei</name>
    <dbReference type="NCBI Taxonomy" id="2743"/>
    <lineage>
        <taxon>Bacteria</taxon>
        <taxon>Pseudomonadati</taxon>
        <taxon>Pseudomonadota</taxon>
        <taxon>Gammaproteobacteria</taxon>
        <taxon>Pseudomonadales</taxon>
        <taxon>Marinobacteraceae</taxon>
        <taxon>Marinobacter</taxon>
    </lineage>
</organism>
<keyword evidence="2" id="KW-1185">Reference proteome</keyword>
<dbReference type="AlphaFoldDB" id="A0A1M2V0U7"/>
<reference evidence="1" key="1">
    <citation type="submission" date="2016-11" db="EMBL/GenBank/DDBJ databases">
        <title>Draft Genome Sequence of Marinobacter hydrocarbonoclasticus strain STW2, a polyaromatic aromatic hydrocarbon degrading and denitrifying bacterium from rhizosphere of Seagrass Enhalus acodoides.</title>
        <authorList>
            <person name="Ling J."/>
            <person name="Dong J."/>
        </authorList>
    </citation>
    <scope>NUCLEOTIDE SEQUENCE [LARGE SCALE GENOMIC DNA]</scope>
    <source>
        <strain evidence="1">STW2</strain>
    </source>
</reference>
<dbReference type="Proteomes" id="UP000183986">
    <property type="component" value="Unassembled WGS sequence"/>
</dbReference>
<dbReference type="EMBL" id="MPKY01000001">
    <property type="protein sequence ID" value="OJT01192.1"/>
    <property type="molecule type" value="Genomic_DNA"/>
</dbReference>